<gene>
    <name evidence="1" type="ORF">CALCODRAFT_497691</name>
</gene>
<organism evidence="1 2">
    <name type="scientific">Calocera cornea HHB12733</name>
    <dbReference type="NCBI Taxonomy" id="1353952"/>
    <lineage>
        <taxon>Eukaryota</taxon>
        <taxon>Fungi</taxon>
        <taxon>Dikarya</taxon>
        <taxon>Basidiomycota</taxon>
        <taxon>Agaricomycotina</taxon>
        <taxon>Dacrymycetes</taxon>
        <taxon>Dacrymycetales</taxon>
        <taxon>Dacrymycetaceae</taxon>
        <taxon>Calocera</taxon>
    </lineage>
</organism>
<proteinExistence type="predicted"/>
<reference evidence="1 2" key="1">
    <citation type="journal article" date="2016" name="Mol. Biol. Evol.">
        <title>Comparative Genomics of Early-Diverging Mushroom-Forming Fungi Provides Insights into the Origins of Lignocellulose Decay Capabilities.</title>
        <authorList>
            <person name="Nagy L.G."/>
            <person name="Riley R."/>
            <person name="Tritt A."/>
            <person name="Adam C."/>
            <person name="Daum C."/>
            <person name="Floudas D."/>
            <person name="Sun H."/>
            <person name="Yadav J.S."/>
            <person name="Pangilinan J."/>
            <person name="Larsson K.H."/>
            <person name="Matsuura K."/>
            <person name="Barry K."/>
            <person name="Labutti K."/>
            <person name="Kuo R."/>
            <person name="Ohm R.A."/>
            <person name="Bhattacharya S.S."/>
            <person name="Shirouzu T."/>
            <person name="Yoshinaga Y."/>
            <person name="Martin F.M."/>
            <person name="Grigoriev I.V."/>
            <person name="Hibbett D.S."/>
        </authorList>
    </citation>
    <scope>NUCLEOTIDE SEQUENCE [LARGE SCALE GENOMIC DNA]</scope>
    <source>
        <strain evidence="1 2">HHB12733</strain>
    </source>
</reference>
<dbReference type="AlphaFoldDB" id="A0A165F3Y7"/>
<dbReference type="EMBL" id="KV423982">
    <property type="protein sequence ID" value="KZT56136.1"/>
    <property type="molecule type" value="Genomic_DNA"/>
</dbReference>
<sequence>MSTTKGLTATVVHLRVERGLLDLGVHKPILASICSERERDDHSRSQDGSQPYGRLRCLPCT</sequence>
<name>A0A165F3Y7_9BASI</name>
<evidence type="ECO:0000313" key="2">
    <source>
        <dbReference type="Proteomes" id="UP000076842"/>
    </source>
</evidence>
<keyword evidence="2" id="KW-1185">Reference proteome</keyword>
<protein>
    <submittedName>
        <fullName evidence="1">Uncharacterized protein</fullName>
    </submittedName>
</protein>
<evidence type="ECO:0000313" key="1">
    <source>
        <dbReference type="EMBL" id="KZT56136.1"/>
    </source>
</evidence>
<accession>A0A165F3Y7</accession>
<dbReference type="InParanoid" id="A0A165F3Y7"/>
<dbReference type="Proteomes" id="UP000076842">
    <property type="component" value="Unassembled WGS sequence"/>
</dbReference>